<accession>A0A4V2S404</accession>
<organism evidence="3 4">
    <name type="scientific">Kribbella antiqua</name>
    <dbReference type="NCBI Taxonomy" id="2512217"/>
    <lineage>
        <taxon>Bacteria</taxon>
        <taxon>Bacillati</taxon>
        <taxon>Actinomycetota</taxon>
        <taxon>Actinomycetes</taxon>
        <taxon>Propionibacteriales</taxon>
        <taxon>Kribbellaceae</taxon>
        <taxon>Kribbella</taxon>
    </lineage>
</organism>
<feature type="domain" description="DUF1023" evidence="2">
    <location>
        <begin position="125"/>
        <end position="298"/>
    </location>
</feature>
<name>A0A4V2S404_9ACTN</name>
<proteinExistence type="predicted"/>
<dbReference type="Pfam" id="PF06259">
    <property type="entry name" value="Abhydrolase_8"/>
    <property type="match status" value="1"/>
</dbReference>
<protein>
    <submittedName>
        <fullName evidence="3">Alpha/beta hydrolase family protein</fullName>
    </submittedName>
</protein>
<keyword evidence="3" id="KW-0378">Hydrolase</keyword>
<comment type="caution">
    <text evidence="3">The sequence shown here is derived from an EMBL/GenBank/DDBJ whole genome shotgun (WGS) entry which is preliminary data.</text>
</comment>
<evidence type="ECO:0000259" key="2">
    <source>
        <dbReference type="Pfam" id="PF06259"/>
    </source>
</evidence>
<feature type="region of interest" description="Disordered" evidence="1">
    <location>
        <begin position="397"/>
        <end position="423"/>
    </location>
</feature>
<reference evidence="3 4" key="1">
    <citation type="journal article" date="2015" name="Stand. Genomic Sci.">
        <title>Genomic Encyclopedia of Bacterial and Archaeal Type Strains, Phase III: the genomes of soil and plant-associated and newly described type strains.</title>
        <authorList>
            <person name="Whitman W.B."/>
            <person name="Woyke T."/>
            <person name="Klenk H.P."/>
            <person name="Zhou Y."/>
            <person name="Lilburn T.G."/>
            <person name="Beck B.J."/>
            <person name="De Vos P."/>
            <person name="Vandamme P."/>
            <person name="Eisen J.A."/>
            <person name="Garrity G."/>
            <person name="Hugenholtz P."/>
            <person name="Kyrpides N.C."/>
        </authorList>
    </citation>
    <scope>NUCLEOTIDE SEQUENCE [LARGE SCALE GENOMIC DNA]</scope>
    <source>
        <strain evidence="3 4">VKM Ac-2541</strain>
    </source>
</reference>
<keyword evidence="4" id="KW-1185">Reference proteome</keyword>
<dbReference type="RefSeq" id="WP_132151454.1">
    <property type="nucleotide sequence ID" value="NZ_SLWR01000007.1"/>
</dbReference>
<dbReference type="Proteomes" id="UP000295573">
    <property type="component" value="Unassembled WGS sequence"/>
</dbReference>
<evidence type="ECO:0000256" key="1">
    <source>
        <dbReference type="SAM" id="MobiDB-lite"/>
    </source>
</evidence>
<dbReference type="OrthoDB" id="5170249at2"/>
<evidence type="ECO:0000313" key="4">
    <source>
        <dbReference type="Proteomes" id="UP000295573"/>
    </source>
</evidence>
<dbReference type="AlphaFoldDB" id="A0A4V2S404"/>
<sequence length="423" mass="45907">MTQAGQLDLLIRHVQNLPYDVAAREVHGHFYDLPPATARALAKERYEQVGPLDGAPPELRYVANRRILVDARRTLQAKVAAGRATRAQDTRFRTLDAMLEPVSTTEDVDGRLVKVVHDRRFLYVDPVGQGRMVELLGEDLGKAKNVATLVPGLNNTLEKTAAQVDRGYDLLNEAGPGTAVVVWKGYDAPLTLEEAMSTECARAAVPLVSRFDAGLAVVMAPEAERTLIGNSYGSQVVGLALLAGMDPESPDGVHPDRPVLIGCPGVEPSVHSAAQLVPPGKVLYVARTPWDYVSYGEQFGPDPATFPDAFRFETRGAVPVRGHMKYFRKNSESLRNLGRIISGNLDAVTRAAQTTPEQESKLLPGVSWAESMRRLPRSEAAAPLAKVFDGVAAARKLSVPAKHKPTDGARNRRSPQRPEGPAR</sequence>
<dbReference type="EMBL" id="SLWR01000007">
    <property type="protein sequence ID" value="TCO46390.1"/>
    <property type="molecule type" value="Genomic_DNA"/>
</dbReference>
<dbReference type="GO" id="GO:0016787">
    <property type="term" value="F:hydrolase activity"/>
    <property type="evidence" value="ECO:0007669"/>
    <property type="project" value="UniProtKB-KW"/>
</dbReference>
<dbReference type="InterPro" id="IPR010427">
    <property type="entry name" value="DUF1023"/>
</dbReference>
<evidence type="ECO:0000313" key="3">
    <source>
        <dbReference type="EMBL" id="TCO46390.1"/>
    </source>
</evidence>
<gene>
    <name evidence="3" type="ORF">EV646_107415</name>
</gene>